<dbReference type="InterPro" id="IPR031771">
    <property type="entry name" value="CAAX_1"/>
</dbReference>
<accession>A0A8I3WIJ9</accession>
<dbReference type="Ensembl" id="ENSCJAT00000124057.1">
    <property type="protein sequence ID" value="ENSCJAP00000083716.1"/>
    <property type="gene ID" value="ENSCJAG00000081269.1"/>
</dbReference>
<reference evidence="1" key="3">
    <citation type="submission" date="2025-09" db="UniProtKB">
        <authorList>
            <consortium name="Ensembl"/>
        </authorList>
    </citation>
    <scope>IDENTIFICATION</scope>
</reference>
<reference evidence="1 2" key="1">
    <citation type="submission" date="2009-03" db="EMBL/GenBank/DDBJ databases">
        <authorList>
            <person name="Warren W."/>
            <person name="Ye L."/>
            <person name="Minx P."/>
            <person name="Worley K."/>
            <person name="Gibbs R."/>
            <person name="Wilson R.K."/>
        </authorList>
    </citation>
    <scope>NUCLEOTIDE SEQUENCE [LARGE SCALE GENOMIC DNA]</scope>
</reference>
<dbReference type="Proteomes" id="UP000008225">
    <property type="component" value="Chromosome X"/>
</dbReference>
<sequence length="166" mass="18759">MHIWTLSCAPVAQSWAPVTHWTDHPQPPLPTPLHSSRLPDDCSILPTDHRRPPHPTDGLLFLVTWTHLRETSCVPATWLPGLRCAWQPNQISHFLPISRDLLCSCHMAARAQVCLAAKSSLIVLPRIHFSSEFAAFSQVLLGQQNNLYLLLNSFTLPGEKHFPYFQ</sequence>
<organism evidence="1 2">
    <name type="scientific">Callithrix jacchus</name>
    <name type="common">White-tufted-ear marmoset</name>
    <name type="synonym">Simia Jacchus</name>
    <dbReference type="NCBI Taxonomy" id="9483"/>
    <lineage>
        <taxon>Eukaryota</taxon>
        <taxon>Metazoa</taxon>
        <taxon>Chordata</taxon>
        <taxon>Craniata</taxon>
        <taxon>Vertebrata</taxon>
        <taxon>Euteleostomi</taxon>
        <taxon>Mammalia</taxon>
        <taxon>Eutheria</taxon>
        <taxon>Euarchontoglires</taxon>
        <taxon>Primates</taxon>
        <taxon>Haplorrhini</taxon>
        <taxon>Platyrrhini</taxon>
        <taxon>Cebidae</taxon>
        <taxon>Callitrichinae</taxon>
        <taxon>Callithrix</taxon>
        <taxon>Callithrix</taxon>
    </lineage>
</organism>
<evidence type="ECO:0000313" key="1">
    <source>
        <dbReference type="Ensembl" id="ENSCJAP00000083716.1"/>
    </source>
</evidence>
<dbReference type="GeneTree" id="ENSGT00940000166004"/>
<keyword evidence="2" id="KW-1185">Reference proteome</keyword>
<dbReference type="Pfam" id="PF15895">
    <property type="entry name" value="CAAX_1"/>
    <property type="match status" value="1"/>
</dbReference>
<protein>
    <submittedName>
        <fullName evidence="1">Uncharacterized protein</fullName>
    </submittedName>
</protein>
<name>A0A8I3WIJ9_CALJA</name>
<reference evidence="1" key="2">
    <citation type="submission" date="2025-08" db="UniProtKB">
        <authorList>
            <consortium name="Ensembl"/>
        </authorList>
    </citation>
    <scope>IDENTIFICATION</scope>
</reference>
<proteinExistence type="predicted"/>
<dbReference type="AlphaFoldDB" id="A0A8I3WIJ9"/>
<evidence type="ECO:0000313" key="2">
    <source>
        <dbReference type="Proteomes" id="UP000008225"/>
    </source>
</evidence>